<keyword evidence="3" id="KW-1185">Reference proteome</keyword>
<accession>A0ABU5VYG7</accession>
<organism evidence="2 3">
    <name type="scientific">Bacteriovorax antarcticus</name>
    <dbReference type="NCBI Taxonomy" id="3088717"/>
    <lineage>
        <taxon>Bacteria</taxon>
        <taxon>Pseudomonadati</taxon>
        <taxon>Bdellovibrionota</taxon>
        <taxon>Bacteriovoracia</taxon>
        <taxon>Bacteriovoracales</taxon>
        <taxon>Bacteriovoracaceae</taxon>
        <taxon>Bacteriovorax</taxon>
    </lineage>
</organism>
<comment type="caution">
    <text evidence="2">The sequence shown here is derived from an EMBL/GenBank/DDBJ whole genome shotgun (WGS) entry which is preliminary data.</text>
</comment>
<dbReference type="Proteomes" id="UP001302274">
    <property type="component" value="Unassembled WGS sequence"/>
</dbReference>
<feature type="transmembrane region" description="Helical" evidence="1">
    <location>
        <begin position="12"/>
        <end position="30"/>
    </location>
</feature>
<evidence type="ECO:0000313" key="3">
    <source>
        <dbReference type="Proteomes" id="UP001302274"/>
    </source>
</evidence>
<evidence type="ECO:0000256" key="1">
    <source>
        <dbReference type="SAM" id="Phobius"/>
    </source>
</evidence>
<evidence type="ECO:0000313" key="2">
    <source>
        <dbReference type="EMBL" id="MEA9358119.1"/>
    </source>
</evidence>
<dbReference type="RefSeq" id="WP_323578394.1">
    <property type="nucleotide sequence ID" value="NZ_JAYGJQ010000003.1"/>
</dbReference>
<protein>
    <submittedName>
        <fullName evidence="2">Uncharacterized protein</fullName>
    </submittedName>
</protein>
<keyword evidence="1" id="KW-1133">Transmembrane helix</keyword>
<gene>
    <name evidence="2" type="ORF">SHI21_17935</name>
</gene>
<feature type="transmembrane region" description="Helical" evidence="1">
    <location>
        <begin position="61"/>
        <end position="78"/>
    </location>
</feature>
<keyword evidence="1" id="KW-0812">Transmembrane</keyword>
<proteinExistence type="predicted"/>
<keyword evidence="1" id="KW-0472">Membrane</keyword>
<reference evidence="2 3" key="1">
    <citation type="submission" date="2023-11" db="EMBL/GenBank/DDBJ databases">
        <title>A Novel Polar Bacteriovorax (B. antarcticus) Isolated from the Biocrust in Antarctica.</title>
        <authorList>
            <person name="Mun W."/>
            <person name="Choi S.Y."/>
            <person name="Mitchell R.J."/>
        </authorList>
    </citation>
    <scope>NUCLEOTIDE SEQUENCE [LARGE SCALE GENOMIC DNA]</scope>
    <source>
        <strain evidence="2 3">PP10</strain>
    </source>
</reference>
<sequence>MFDIVNDVGSGSNQWLNIFLLIAAVTRVYLEIIKYDFTALPLTSGMFKGNKEQAQKFHRNGLYLSLGYIVLSAPFTLFA</sequence>
<name>A0ABU5VYG7_9BACT</name>
<dbReference type="EMBL" id="JAYGJQ010000003">
    <property type="protein sequence ID" value="MEA9358119.1"/>
    <property type="molecule type" value="Genomic_DNA"/>
</dbReference>